<feature type="region of interest" description="Disordered" evidence="1">
    <location>
        <begin position="26"/>
        <end position="46"/>
    </location>
</feature>
<dbReference type="Proteomes" id="UP000628775">
    <property type="component" value="Unassembled WGS sequence"/>
</dbReference>
<gene>
    <name evidence="3" type="ORF">GCM10011391_37540</name>
</gene>
<feature type="signal peptide" evidence="2">
    <location>
        <begin position="1"/>
        <end position="22"/>
    </location>
</feature>
<feature type="chain" id="PRO_5038931261" description="Peptide ABC transporter substrate-binding protein" evidence="2">
    <location>
        <begin position="23"/>
        <end position="97"/>
    </location>
</feature>
<keyword evidence="4" id="KW-1185">Reference proteome</keyword>
<evidence type="ECO:0000256" key="1">
    <source>
        <dbReference type="SAM" id="MobiDB-lite"/>
    </source>
</evidence>
<dbReference type="PROSITE" id="PS51257">
    <property type="entry name" value="PROKAR_LIPOPROTEIN"/>
    <property type="match status" value="1"/>
</dbReference>
<dbReference type="RefSeq" id="WP_229672788.1">
    <property type="nucleotide sequence ID" value="NZ_BMIR01000028.1"/>
</dbReference>
<reference evidence="3" key="1">
    <citation type="journal article" date="2014" name="Int. J. Syst. Evol. Microbiol.">
        <title>Complete genome sequence of Corynebacterium casei LMG S-19264T (=DSM 44701T), isolated from a smear-ripened cheese.</title>
        <authorList>
            <consortium name="US DOE Joint Genome Institute (JGI-PGF)"/>
            <person name="Walter F."/>
            <person name="Albersmeier A."/>
            <person name="Kalinowski J."/>
            <person name="Ruckert C."/>
        </authorList>
    </citation>
    <scope>NUCLEOTIDE SEQUENCE</scope>
    <source>
        <strain evidence="3">CGMCC 1.15371</strain>
    </source>
</reference>
<organism evidence="3 4">
    <name type="scientific">Pullulanibacillus camelliae</name>
    <dbReference type="NCBI Taxonomy" id="1707096"/>
    <lineage>
        <taxon>Bacteria</taxon>
        <taxon>Bacillati</taxon>
        <taxon>Bacillota</taxon>
        <taxon>Bacilli</taxon>
        <taxon>Bacillales</taxon>
        <taxon>Sporolactobacillaceae</taxon>
        <taxon>Pullulanibacillus</taxon>
    </lineage>
</organism>
<name>A0A8J3E0N6_9BACL</name>
<accession>A0A8J3E0N6</accession>
<comment type="caution">
    <text evidence="3">The sequence shown here is derived from an EMBL/GenBank/DDBJ whole genome shotgun (WGS) entry which is preliminary data.</text>
</comment>
<evidence type="ECO:0000313" key="4">
    <source>
        <dbReference type="Proteomes" id="UP000628775"/>
    </source>
</evidence>
<protein>
    <recommendedName>
        <fullName evidence="5">Peptide ABC transporter substrate-binding protein</fullName>
    </recommendedName>
</protein>
<keyword evidence="2" id="KW-0732">Signal</keyword>
<evidence type="ECO:0000313" key="3">
    <source>
        <dbReference type="EMBL" id="GGE55066.1"/>
    </source>
</evidence>
<dbReference type="EMBL" id="BMIR01000028">
    <property type="protein sequence ID" value="GGE55066.1"/>
    <property type="molecule type" value="Genomic_DNA"/>
</dbReference>
<proteinExistence type="predicted"/>
<evidence type="ECO:0000256" key="2">
    <source>
        <dbReference type="SAM" id="SignalP"/>
    </source>
</evidence>
<sequence>MKRKAKWSFLATILLAFALVLSACSSGNKESGSSKASGSNAADSSNELADKQVLNIASNDDIPTLDYTQATDTASNGILQQVQAGLTRMHMTKLNST</sequence>
<dbReference type="AlphaFoldDB" id="A0A8J3E0N6"/>
<reference evidence="3" key="2">
    <citation type="submission" date="2020-09" db="EMBL/GenBank/DDBJ databases">
        <authorList>
            <person name="Sun Q."/>
            <person name="Zhou Y."/>
        </authorList>
    </citation>
    <scope>NUCLEOTIDE SEQUENCE</scope>
    <source>
        <strain evidence="3">CGMCC 1.15371</strain>
    </source>
</reference>
<evidence type="ECO:0008006" key="5">
    <source>
        <dbReference type="Google" id="ProtNLM"/>
    </source>
</evidence>